<sequence length="134" mass="13646">MPAHAAGQAAAHAVDVPSLGAAGFMQAAFGLVLVLALVFGCAWLAKRFGLQRPLAGGPVKVIGGASVGQRERVVVVSVAGDWLVLGVAPGQVRTLHTIAADQVPPDLPAPAPGAAAASAMQFAQRLQQKLRKDR</sequence>
<keyword evidence="4 7" id="KW-0472">Membrane</keyword>
<dbReference type="PANTHER" id="PTHR38766:SF1">
    <property type="entry name" value="FLAGELLAR PROTEIN FLIO"/>
    <property type="match status" value="1"/>
</dbReference>
<comment type="similarity">
    <text evidence="6 7">Belongs to the FliO/MopB family.</text>
</comment>
<keyword evidence="3 7" id="KW-1133">Transmembrane helix</keyword>
<evidence type="ECO:0000256" key="2">
    <source>
        <dbReference type="ARBA" id="ARBA00022692"/>
    </source>
</evidence>
<dbReference type="KEGG" id="ptx:ABW99_17430"/>
<evidence type="ECO:0000256" key="3">
    <source>
        <dbReference type="ARBA" id="ARBA00022989"/>
    </source>
</evidence>
<dbReference type="GO" id="GO:0009425">
    <property type="term" value="C:bacterial-type flagellum basal body"/>
    <property type="evidence" value="ECO:0007669"/>
    <property type="project" value="UniProtKB-SubCell"/>
</dbReference>
<keyword evidence="1 7" id="KW-1003">Cell membrane</keyword>
<keyword evidence="2 7" id="KW-0812">Transmembrane</keyword>
<feature type="transmembrane region" description="Helical" evidence="7">
    <location>
        <begin position="24"/>
        <end position="45"/>
    </location>
</feature>
<evidence type="ECO:0000313" key="8">
    <source>
        <dbReference type="EMBL" id="AKJ70681.2"/>
    </source>
</evidence>
<dbReference type="GO" id="GO:0044781">
    <property type="term" value="P:bacterial-type flagellum organization"/>
    <property type="evidence" value="ECO:0007669"/>
    <property type="project" value="UniProtKB-UniRule"/>
</dbReference>
<reference evidence="9" key="1">
    <citation type="submission" date="2015-06" db="EMBL/GenBank/DDBJ databases">
        <authorList>
            <person name="Lim Y.L."/>
            <person name="Ee R."/>
            <person name="Yong D."/>
            <person name="How K.Y."/>
            <person name="Yin W.F."/>
            <person name="Chan K.G."/>
        </authorList>
    </citation>
    <scope>NUCLEOTIDE SEQUENCE [LARGE SCALE GENOMIC DNA]</scope>
    <source>
        <strain evidence="9">DSM 25325</strain>
    </source>
</reference>
<dbReference type="GO" id="GO:0005886">
    <property type="term" value="C:plasma membrane"/>
    <property type="evidence" value="ECO:0007669"/>
    <property type="project" value="UniProtKB-SubCell"/>
</dbReference>
<dbReference type="NCBIfam" id="TIGR03500">
    <property type="entry name" value="FliO_TIGR"/>
    <property type="match status" value="1"/>
</dbReference>
<evidence type="ECO:0000256" key="7">
    <source>
        <dbReference type="RuleBase" id="RU362064"/>
    </source>
</evidence>
<name>A0A0G3F0Y5_9BURK</name>
<evidence type="ECO:0000313" key="9">
    <source>
        <dbReference type="Proteomes" id="UP000036700"/>
    </source>
</evidence>
<dbReference type="AlphaFoldDB" id="A0A0G3F0Y5"/>
<organism evidence="8 9">
    <name type="scientific">Pandoraea thiooxydans</name>
    <dbReference type="NCBI Taxonomy" id="445709"/>
    <lineage>
        <taxon>Bacteria</taxon>
        <taxon>Pseudomonadati</taxon>
        <taxon>Pseudomonadota</taxon>
        <taxon>Betaproteobacteria</taxon>
        <taxon>Burkholderiales</taxon>
        <taxon>Burkholderiaceae</taxon>
        <taxon>Pandoraea</taxon>
    </lineage>
</organism>
<protein>
    <recommendedName>
        <fullName evidence="7">Flagellar protein</fullName>
    </recommendedName>
</protein>
<comment type="subcellular location">
    <subcellularLocation>
        <location evidence="7">Cell membrane</location>
    </subcellularLocation>
    <subcellularLocation>
        <location evidence="7">Bacterial flagellum basal body</location>
    </subcellularLocation>
</comment>
<keyword evidence="5 7" id="KW-0975">Bacterial flagellum</keyword>
<dbReference type="Pfam" id="PF04347">
    <property type="entry name" value="FliO"/>
    <property type="match status" value="1"/>
</dbReference>
<dbReference type="EMBL" id="CP011568">
    <property type="protein sequence ID" value="AKJ70681.2"/>
    <property type="molecule type" value="Genomic_DNA"/>
</dbReference>
<evidence type="ECO:0000256" key="5">
    <source>
        <dbReference type="ARBA" id="ARBA00023143"/>
    </source>
</evidence>
<gene>
    <name evidence="8" type="ORF">ABW99_17430</name>
</gene>
<dbReference type="PANTHER" id="PTHR38766">
    <property type="entry name" value="FLAGELLAR PROTEIN FLIO"/>
    <property type="match status" value="1"/>
</dbReference>
<accession>A0A0G3F0Y5</accession>
<dbReference type="InterPro" id="IPR052205">
    <property type="entry name" value="FliO/MopB"/>
</dbReference>
<keyword evidence="9" id="KW-1185">Reference proteome</keyword>
<evidence type="ECO:0000256" key="4">
    <source>
        <dbReference type="ARBA" id="ARBA00023136"/>
    </source>
</evidence>
<proteinExistence type="inferred from homology"/>
<dbReference type="STRING" id="445709.ABW99_17430"/>
<dbReference type="InterPro" id="IPR022781">
    <property type="entry name" value="Flagellar_biosynth_FliO"/>
</dbReference>
<evidence type="ECO:0000256" key="6">
    <source>
        <dbReference type="ARBA" id="ARBA00037937"/>
    </source>
</evidence>
<dbReference type="Proteomes" id="UP000036700">
    <property type="component" value="Chromosome"/>
</dbReference>
<evidence type="ECO:0000256" key="1">
    <source>
        <dbReference type="ARBA" id="ARBA00022475"/>
    </source>
</evidence>